<organism evidence="1 2">
    <name type="scientific">Paracoccus aminovorans</name>
    <dbReference type="NCBI Taxonomy" id="34004"/>
    <lineage>
        <taxon>Bacteria</taxon>
        <taxon>Pseudomonadati</taxon>
        <taxon>Pseudomonadota</taxon>
        <taxon>Alphaproteobacteria</taxon>
        <taxon>Rhodobacterales</taxon>
        <taxon>Paracoccaceae</taxon>
        <taxon>Paracoccus</taxon>
    </lineage>
</organism>
<gene>
    <name evidence="1" type="ORF">SAMN04488021_1206</name>
</gene>
<dbReference type="InterPro" id="IPR021466">
    <property type="entry name" value="Put_rhamnosyl_transferase"/>
</dbReference>
<keyword evidence="2" id="KW-1185">Reference proteome</keyword>
<dbReference type="Proteomes" id="UP000183635">
    <property type="component" value="Unassembled WGS sequence"/>
</dbReference>
<dbReference type="Pfam" id="PF11316">
    <property type="entry name" value="Rhamno_transf"/>
    <property type="match status" value="1"/>
</dbReference>
<dbReference type="GO" id="GO:0016740">
    <property type="term" value="F:transferase activity"/>
    <property type="evidence" value="ECO:0007669"/>
    <property type="project" value="UniProtKB-KW"/>
</dbReference>
<dbReference type="STRING" id="34004.SAMN04488021_1206"/>
<proteinExistence type="predicted"/>
<accession>A0A1I3B7M9</accession>
<keyword evidence="1" id="KW-0808">Transferase</keyword>
<dbReference type="EMBL" id="FOPU01000020">
    <property type="protein sequence ID" value="SFH58303.1"/>
    <property type="molecule type" value="Genomic_DNA"/>
</dbReference>
<sequence length="109" mass="12459">MQVVGICRFSLLGRGDWRPYRGKPDDEVGRIANEQAAKLFAPDRMERRLATFEHITLPSLKAQTDQNFIFLVAASELIPEEYKARLQKICDEVPQVVLRFFPLINVGKA</sequence>
<dbReference type="AlphaFoldDB" id="A0A1I3B7M9"/>
<evidence type="ECO:0000313" key="2">
    <source>
        <dbReference type="Proteomes" id="UP000183635"/>
    </source>
</evidence>
<name>A0A1I3B7M9_9RHOB</name>
<reference evidence="1 2" key="1">
    <citation type="submission" date="2016-10" db="EMBL/GenBank/DDBJ databases">
        <authorList>
            <person name="de Groot N.N."/>
        </authorList>
    </citation>
    <scope>NUCLEOTIDE SEQUENCE [LARGE SCALE GENOMIC DNA]</scope>
    <source>
        <strain evidence="1 2">DSM 8537</strain>
    </source>
</reference>
<protein>
    <submittedName>
        <fullName evidence="1">Putative rhamnosyl transferase</fullName>
    </submittedName>
</protein>
<evidence type="ECO:0000313" key="1">
    <source>
        <dbReference type="EMBL" id="SFH58303.1"/>
    </source>
</evidence>